<dbReference type="RefSeq" id="XP_001311901.1">
    <property type="nucleotide sequence ID" value="XM_001311900.1"/>
</dbReference>
<dbReference type="Proteomes" id="UP000001542">
    <property type="component" value="Unassembled WGS sequence"/>
</dbReference>
<dbReference type="PANTHER" id="PTHR10429">
    <property type="entry name" value="DNA-3-METHYLADENINE GLYCOSYLASE"/>
    <property type="match status" value="1"/>
</dbReference>
<dbReference type="EMBL" id="DS113655">
    <property type="protein sequence ID" value="EAX98971.1"/>
    <property type="molecule type" value="Genomic_DNA"/>
</dbReference>
<comment type="function">
    <text evidence="2">Hydrolysis of the deoxyribose N-glycosidic bond to excise 3-methyladenine, and 7-methylguanine from the damaged DNA polymer formed by alkylation lesions.</text>
</comment>
<dbReference type="Gene3D" id="3.10.300.10">
    <property type="entry name" value="Methylpurine-DNA glycosylase (MPG)"/>
    <property type="match status" value="2"/>
</dbReference>
<evidence type="ECO:0000313" key="10">
    <source>
        <dbReference type="EMBL" id="EAX98971.1"/>
    </source>
</evidence>
<evidence type="ECO:0000256" key="4">
    <source>
        <dbReference type="ARBA" id="ARBA00012000"/>
    </source>
</evidence>
<sequence length="207" mass="23635">MKSSSERIGREFFKDDVVDVSQKLIGKLLCRKFSDETIKKFRINETEAYRGPDDLACHASKGKTERTKAFFLEGGHLYVYMCYGIHWLINIVTGNADEPQATLIRGIETAPGPGRVGSRLEISKDLYGIDLCTSDIMWLEDDGVKWDYISTPRIGIDYAGEPWISKPWRYYHETEESKKVAPKVGKPKKKKISQSKKQRLADDSYSD</sequence>
<dbReference type="Pfam" id="PF02245">
    <property type="entry name" value="Pur_DNA_glyco"/>
    <property type="match status" value="2"/>
</dbReference>
<dbReference type="InterPro" id="IPR003180">
    <property type="entry name" value="MPG"/>
</dbReference>
<dbReference type="VEuPathDB" id="TrichDB:TVAG_431800"/>
<dbReference type="GO" id="GO:0003905">
    <property type="term" value="F:alkylbase DNA N-glycosylase activity"/>
    <property type="evidence" value="ECO:0000318"/>
    <property type="project" value="GO_Central"/>
</dbReference>
<reference evidence="10" key="1">
    <citation type="submission" date="2006-10" db="EMBL/GenBank/DDBJ databases">
        <authorList>
            <person name="Amadeo P."/>
            <person name="Zhao Q."/>
            <person name="Wortman J."/>
            <person name="Fraser-Liggett C."/>
            <person name="Carlton J."/>
        </authorList>
    </citation>
    <scope>NUCLEOTIDE SEQUENCE</scope>
    <source>
        <strain evidence="10">G3</strain>
    </source>
</reference>
<evidence type="ECO:0000256" key="3">
    <source>
        <dbReference type="ARBA" id="ARBA00009232"/>
    </source>
</evidence>
<evidence type="ECO:0000256" key="9">
    <source>
        <dbReference type="SAM" id="MobiDB-lite"/>
    </source>
</evidence>
<dbReference type="EC" id="3.2.2.21" evidence="4"/>
<organism evidence="10 11">
    <name type="scientific">Trichomonas vaginalis (strain ATCC PRA-98 / G3)</name>
    <dbReference type="NCBI Taxonomy" id="412133"/>
    <lineage>
        <taxon>Eukaryota</taxon>
        <taxon>Metamonada</taxon>
        <taxon>Parabasalia</taxon>
        <taxon>Trichomonadida</taxon>
        <taxon>Trichomonadidae</taxon>
        <taxon>Trichomonas</taxon>
    </lineage>
</organism>
<reference evidence="10" key="2">
    <citation type="journal article" date="2007" name="Science">
        <title>Draft genome sequence of the sexually transmitted pathogen Trichomonas vaginalis.</title>
        <authorList>
            <person name="Carlton J.M."/>
            <person name="Hirt R.P."/>
            <person name="Silva J.C."/>
            <person name="Delcher A.L."/>
            <person name="Schatz M."/>
            <person name="Zhao Q."/>
            <person name="Wortman J.R."/>
            <person name="Bidwell S.L."/>
            <person name="Alsmark U.C.M."/>
            <person name="Besteiro S."/>
            <person name="Sicheritz-Ponten T."/>
            <person name="Noel C.J."/>
            <person name="Dacks J.B."/>
            <person name="Foster P.G."/>
            <person name="Simillion C."/>
            <person name="Van de Peer Y."/>
            <person name="Miranda-Saavedra D."/>
            <person name="Barton G.J."/>
            <person name="Westrop G.D."/>
            <person name="Mueller S."/>
            <person name="Dessi D."/>
            <person name="Fiori P.L."/>
            <person name="Ren Q."/>
            <person name="Paulsen I."/>
            <person name="Zhang H."/>
            <person name="Bastida-Corcuera F.D."/>
            <person name="Simoes-Barbosa A."/>
            <person name="Brown M.T."/>
            <person name="Hayes R.D."/>
            <person name="Mukherjee M."/>
            <person name="Okumura C.Y."/>
            <person name="Schneider R."/>
            <person name="Smith A.J."/>
            <person name="Vanacova S."/>
            <person name="Villalvazo M."/>
            <person name="Haas B.J."/>
            <person name="Pertea M."/>
            <person name="Feldblyum T.V."/>
            <person name="Utterback T.R."/>
            <person name="Shu C.L."/>
            <person name="Osoegawa K."/>
            <person name="de Jong P.J."/>
            <person name="Hrdy I."/>
            <person name="Horvathova L."/>
            <person name="Zubacova Z."/>
            <person name="Dolezal P."/>
            <person name="Malik S.B."/>
            <person name="Logsdon J.M. Jr."/>
            <person name="Henze K."/>
            <person name="Gupta A."/>
            <person name="Wang C.C."/>
            <person name="Dunne R.L."/>
            <person name="Upcroft J.A."/>
            <person name="Upcroft P."/>
            <person name="White O."/>
            <person name="Salzberg S.L."/>
            <person name="Tang P."/>
            <person name="Chiu C.-H."/>
            <person name="Lee Y.-S."/>
            <person name="Embley T.M."/>
            <person name="Coombs G.H."/>
            <person name="Mottram J.C."/>
            <person name="Tachezy J."/>
            <person name="Fraser-Liggett C.M."/>
            <person name="Johnson P.J."/>
        </authorList>
    </citation>
    <scope>NUCLEOTIDE SEQUENCE [LARGE SCALE GENOMIC DNA]</scope>
    <source>
        <strain evidence="10">G3</strain>
    </source>
</reference>
<comment type="similarity">
    <text evidence="3">Belongs to the DNA glycosylase MPG family.</text>
</comment>
<dbReference type="OrthoDB" id="6353017at2759"/>
<name>A2F7X7_TRIV3</name>
<dbReference type="CDD" id="cd00540">
    <property type="entry name" value="AAG"/>
    <property type="match status" value="1"/>
</dbReference>
<proteinExistence type="inferred from homology"/>
<dbReference type="HAMAP" id="MF_00527">
    <property type="entry name" value="3MGH"/>
    <property type="match status" value="1"/>
</dbReference>
<keyword evidence="11" id="KW-1185">Reference proteome</keyword>
<dbReference type="VEuPathDB" id="TrichDB:TVAGG3_0671480"/>
<evidence type="ECO:0000256" key="6">
    <source>
        <dbReference type="ARBA" id="ARBA00022801"/>
    </source>
</evidence>
<gene>
    <name evidence="10" type="ORF">TVAG_431800</name>
</gene>
<dbReference type="OMA" id="VEAYHHT"/>
<dbReference type="InterPro" id="IPR036995">
    <property type="entry name" value="MPG_sf"/>
</dbReference>
<keyword evidence="7" id="KW-0234">DNA repair</keyword>
<keyword evidence="5" id="KW-0227">DNA damage</keyword>
<dbReference type="InterPro" id="IPR011034">
    <property type="entry name" value="Formyl_transferase-like_C_sf"/>
</dbReference>
<dbReference type="GO" id="GO:0006284">
    <property type="term" value="P:base-excision repair"/>
    <property type="evidence" value="ECO:0000318"/>
    <property type="project" value="GO_Central"/>
</dbReference>
<evidence type="ECO:0000256" key="2">
    <source>
        <dbReference type="ARBA" id="ARBA00002421"/>
    </source>
</evidence>
<comment type="catalytic activity">
    <reaction evidence="1">
        <text>Hydrolysis of alkylated DNA, releasing 3-methyladenine, 3-methylguanine, 7-methylguanine and 7-methyladenine.</text>
        <dbReference type="EC" id="3.2.2.21"/>
    </reaction>
</comment>
<evidence type="ECO:0000256" key="8">
    <source>
        <dbReference type="ARBA" id="ARBA00033426"/>
    </source>
</evidence>
<feature type="compositionally biased region" description="Basic residues" evidence="9">
    <location>
        <begin position="185"/>
        <end position="198"/>
    </location>
</feature>
<dbReference type="KEGG" id="tva:4756774"/>
<dbReference type="eggNOG" id="KOG4486">
    <property type="taxonomic scope" value="Eukaryota"/>
</dbReference>
<dbReference type="PANTHER" id="PTHR10429:SF0">
    <property type="entry name" value="DNA-3-METHYLADENINE GLYCOSYLASE"/>
    <property type="match status" value="1"/>
</dbReference>
<evidence type="ECO:0000256" key="1">
    <source>
        <dbReference type="ARBA" id="ARBA00000086"/>
    </source>
</evidence>
<evidence type="ECO:0000313" key="11">
    <source>
        <dbReference type="Proteomes" id="UP000001542"/>
    </source>
</evidence>
<feature type="region of interest" description="Disordered" evidence="9">
    <location>
        <begin position="181"/>
        <end position="207"/>
    </location>
</feature>
<evidence type="ECO:0000256" key="5">
    <source>
        <dbReference type="ARBA" id="ARBA00022763"/>
    </source>
</evidence>
<dbReference type="GO" id="GO:0003677">
    <property type="term" value="F:DNA binding"/>
    <property type="evidence" value="ECO:0007669"/>
    <property type="project" value="InterPro"/>
</dbReference>
<dbReference type="SMR" id="A2F7X7"/>
<protein>
    <recommendedName>
        <fullName evidence="4">DNA-3-methyladenine glycosylase II</fullName>
        <ecNumber evidence="4">3.2.2.21</ecNumber>
    </recommendedName>
    <alternativeName>
        <fullName evidence="8">3-methyladenine DNA glycosidase</fullName>
    </alternativeName>
</protein>
<accession>A2F7X7</accession>
<keyword evidence="6" id="KW-0378">Hydrolase</keyword>
<dbReference type="AlphaFoldDB" id="A2F7X7"/>
<evidence type="ECO:0000256" key="7">
    <source>
        <dbReference type="ARBA" id="ARBA00023204"/>
    </source>
</evidence>
<dbReference type="InParanoid" id="A2F7X7"/>
<dbReference type="SUPFAM" id="SSF50486">
    <property type="entry name" value="FMT C-terminal domain-like"/>
    <property type="match status" value="1"/>
</dbReference>
<dbReference type="STRING" id="5722.A2F7X7"/>